<dbReference type="SUPFAM" id="SSF54791">
    <property type="entry name" value="Eukaryotic type KH-domain (KH-domain type I)"/>
    <property type="match status" value="1"/>
</dbReference>
<dbReference type="InterPro" id="IPR036612">
    <property type="entry name" value="KH_dom_type_1_sf"/>
</dbReference>
<evidence type="ECO:0000256" key="5">
    <source>
        <dbReference type="SAM" id="MobiDB-lite"/>
    </source>
</evidence>
<dbReference type="Pfam" id="PF22675">
    <property type="entry name" value="KH-I_KHDC4-BBP"/>
    <property type="match status" value="1"/>
</dbReference>
<dbReference type="InterPro" id="IPR055256">
    <property type="entry name" value="KH_1_KHDC4/BBP-like"/>
</dbReference>
<dbReference type="Gene3D" id="3.30.1370.10">
    <property type="entry name" value="K Homology domain, type 1"/>
    <property type="match status" value="1"/>
</dbReference>
<evidence type="ECO:0000256" key="2">
    <source>
        <dbReference type="ARBA" id="ARBA00022473"/>
    </source>
</evidence>
<dbReference type="GO" id="GO:0005634">
    <property type="term" value="C:nucleus"/>
    <property type="evidence" value="ECO:0007669"/>
    <property type="project" value="UniProtKB-SubCell"/>
</dbReference>
<evidence type="ECO:0000256" key="3">
    <source>
        <dbReference type="ARBA" id="ARBA00022884"/>
    </source>
</evidence>
<dbReference type="PANTHER" id="PTHR11208:SF125">
    <property type="entry name" value="KH DOMAIN-CONTAINING RNA-BINDING PROTEIN QKI"/>
    <property type="match status" value="1"/>
</dbReference>
<dbReference type="FunFam" id="3.30.1370.10:FF:000055">
    <property type="entry name" value="protein quaking isoform X1"/>
    <property type="match status" value="1"/>
</dbReference>
<dbReference type="AlphaFoldDB" id="A0AAJ7U676"/>
<comment type="subcellular location">
    <subcellularLocation>
        <location evidence="1">Nucleus</location>
    </subcellularLocation>
</comment>
<feature type="region of interest" description="Disordered" evidence="5">
    <location>
        <begin position="1"/>
        <end position="25"/>
    </location>
</feature>
<dbReference type="InterPro" id="IPR045071">
    <property type="entry name" value="BBP-like"/>
</dbReference>
<dbReference type="SMART" id="SM00322">
    <property type="entry name" value="KH"/>
    <property type="match status" value="1"/>
</dbReference>
<keyword evidence="4" id="KW-0539">Nucleus</keyword>
<sequence>MYVESLSGGAGGGAGGGGRPELPEPEGAVVTLQQKLYIPTKEYPDFNFVGRILGPRGLTAKQLEAETGCKIMVRGKSSMRDRKKEEQNRGKPNWEHLSEELHVLVTVEDTQNRADAKLQRAVAELKKLLVPAAEGEDNLKKMQLMELAIINGTYRDGNSKSQAMLGFSLAAAQAPSPRLIAGPPPPPGSVMTAAALRTAQAGGPNPPPPATPAASAAAAAALMPLMRPFQGAPPAGLVPSAADGGGLIYTPYEYSYPLAHPGASILEYPFDPSAVVGLHTCKYGSPQGAPTGPCDGTIVIYAAVSEQNALVHGRRYQGGKGGGGA</sequence>
<organism evidence="7 8">
    <name type="scientific">Petromyzon marinus</name>
    <name type="common">Sea lamprey</name>
    <dbReference type="NCBI Taxonomy" id="7757"/>
    <lineage>
        <taxon>Eukaryota</taxon>
        <taxon>Metazoa</taxon>
        <taxon>Chordata</taxon>
        <taxon>Craniata</taxon>
        <taxon>Vertebrata</taxon>
        <taxon>Cyclostomata</taxon>
        <taxon>Hyperoartia</taxon>
        <taxon>Petromyzontiformes</taxon>
        <taxon>Petromyzontidae</taxon>
        <taxon>Petromyzon</taxon>
    </lineage>
</organism>
<dbReference type="InterPro" id="IPR004087">
    <property type="entry name" value="KH_dom"/>
</dbReference>
<dbReference type="GO" id="GO:0048024">
    <property type="term" value="P:regulation of mRNA splicing, via spliceosome"/>
    <property type="evidence" value="ECO:0007669"/>
    <property type="project" value="TreeGrafter"/>
</dbReference>
<reference evidence="8" key="1">
    <citation type="submission" date="2025-08" db="UniProtKB">
        <authorList>
            <consortium name="RefSeq"/>
        </authorList>
    </citation>
    <scope>IDENTIFICATION</scope>
    <source>
        <tissue evidence="8">Sperm</tissue>
    </source>
</reference>
<dbReference type="PANTHER" id="PTHR11208">
    <property type="entry name" value="RNA-BINDING PROTEIN RELATED"/>
    <property type="match status" value="1"/>
</dbReference>
<gene>
    <name evidence="8" type="primary">LOC116953363</name>
</gene>
<evidence type="ECO:0000256" key="1">
    <source>
        <dbReference type="ARBA" id="ARBA00004123"/>
    </source>
</evidence>
<keyword evidence="7" id="KW-1185">Reference proteome</keyword>
<feature type="domain" description="K Homology" evidence="6">
    <location>
        <begin position="30"/>
        <end position="130"/>
    </location>
</feature>
<dbReference type="GO" id="GO:0003729">
    <property type="term" value="F:mRNA binding"/>
    <property type="evidence" value="ECO:0007669"/>
    <property type="project" value="TreeGrafter"/>
</dbReference>
<name>A0AAJ7U676_PETMA</name>
<evidence type="ECO:0000313" key="8">
    <source>
        <dbReference type="RefSeq" id="XP_032829396.1"/>
    </source>
</evidence>
<keyword evidence="3" id="KW-0694">RNA-binding</keyword>
<evidence type="ECO:0000313" key="7">
    <source>
        <dbReference type="Proteomes" id="UP001318040"/>
    </source>
</evidence>
<keyword evidence="2" id="KW-0217">Developmental protein</keyword>
<accession>A0AAJ7U676</accession>
<dbReference type="Proteomes" id="UP001318040">
    <property type="component" value="Chromosome 51"/>
</dbReference>
<dbReference type="CTD" id="9444"/>
<evidence type="ECO:0000259" key="6">
    <source>
        <dbReference type="SMART" id="SM00322"/>
    </source>
</evidence>
<dbReference type="CDD" id="cd22465">
    <property type="entry name" value="KH-I_Hqk"/>
    <property type="match status" value="1"/>
</dbReference>
<evidence type="ECO:0000256" key="4">
    <source>
        <dbReference type="ARBA" id="ARBA00023242"/>
    </source>
</evidence>
<dbReference type="RefSeq" id="XP_032829396.1">
    <property type="nucleotide sequence ID" value="XM_032973505.1"/>
</dbReference>
<dbReference type="KEGG" id="pmrn:116953363"/>
<proteinExistence type="predicted"/>
<protein>
    <submittedName>
        <fullName evidence="8">Protein quaking-B-like isoform X1</fullName>
    </submittedName>
</protein>
<feature type="compositionally biased region" description="Gly residues" evidence="5">
    <location>
        <begin position="8"/>
        <end position="19"/>
    </location>
</feature>